<dbReference type="Proteomes" id="UP000821866">
    <property type="component" value="Chromosome 1"/>
</dbReference>
<organism evidence="1 2">
    <name type="scientific">Rhipicephalus microplus</name>
    <name type="common">Cattle tick</name>
    <name type="synonym">Boophilus microplus</name>
    <dbReference type="NCBI Taxonomy" id="6941"/>
    <lineage>
        <taxon>Eukaryota</taxon>
        <taxon>Metazoa</taxon>
        <taxon>Ecdysozoa</taxon>
        <taxon>Arthropoda</taxon>
        <taxon>Chelicerata</taxon>
        <taxon>Arachnida</taxon>
        <taxon>Acari</taxon>
        <taxon>Parasitiformes</taxon>
        <taxon>Ixodida</taxon>
        <taxon>Ixodoidea</taxon>
        <taxon>Ixodidae</taxon>
        <taxon>Rhipicephalinae</taxon>
        <taxon>Rhipicephalus</taxon>
        <taxon>Boophilus</taxon>
    </lineage>
</organism>
<comment type="caution">
    <text evidence="1">The sequence shown here is derived from an EMBL/GenBank/DDBJ whole genome shotgun (WGS) entry which is preliminary data.</text>
</comment>
<reference evidence="1" key="2">
    <citation type="submission" date="2021-09" db="EMBL/GenBank/DDBJ databases">
        <authorList>
            <person name="Jia N."/>
            <person name="Wang J."/>
            <person name="Shi W."/>
            <person name="Du L."/>
            <person name="Sun Y."/>
            <person name="Zhan W."/>
            <person name="Jiang J."/>
            <person name="Wang Q."/>
            <person name="Zhang B."/>
            <person name="Ji P."/>
            <person name="Sakyi L.B."/>
            <person name="Cui X."/>
            <person name="Yuan T."/>
            <person name="Jiang B."/>
            <person name="Yang W."/>
            <person name="Lam T.T.-Y."/>
            <person name="Chang Q."/>
            <person name="Ding S."/>
            <person name="Wang X."/>
            <person name="Zhu J."/>
            <person name="Ruan X."/>
            <person name="Zhao L."/>
            <person name="Wei J."/>
            <person name="Que T."/>
            <person name="Du C."/>
            <person name="Cheng J."/>
            <person name="Dai P."/>
            <person name="Han X."/>
            <person name="Huang E."/>
            <person name="Gao Y."/>
            <person name="Liu J."/>
            <person name="Shao H."/>
            <person name="Ye R."/>
            <person name="Li L."/>
            <person name="Wei W."/>
            <person name="Wang X."/>
            <person name="Wang C."/>
            <person name="Huo Q."/>
            <person name="Li W."/>
            <person name="Guo W."/>
            <person name="Chen H."/>
            <person name="Chen S."/>
            <person name="Zhou L."/>
            <person name="Zhou L."/>
            <person name="Ni X."/>
            <person name="Tian J."/>
            <person name="Zhou Y."/>
            <person name="Sheng Y."/>
            <person name="Liu T."/>
            <person name="Pan Y."/>
            <person name="Xia L."/>
            <person name="Li J."/>
            <person name="Zhao F."/>
            <person name="Cao W."/>
        </authorList>
    </citation>
    <scope>NUCLEOTIDE SEQUENCE</scope>
    <source>
        <strain evidence="1">Rmic-2018</strain>
        <tissue evidence="1">Larvae</tissue>
    </source>
</reference>
<accession>A0A9J6F6C8</accession>
<dbReference type="AlphaFoldDB" id="A0A9J6F6C8"/>
<evidence type="ECO:0000313" key="1">
    <source>
        <dbReference type="EMBL" id="KAH8042386.1"/>
    </source>
</evidence>
<name>A0A9J6F6C8_RHIMP</name>
<dbReference type="EMBL" id="JABSTU010000001">
    <property type="protein sequence ID" value="KAH8042386.1"/>
    <property type="molecule type" value="Genomic_DNA"/>
</dbReference>
<keyword evidence="2" id="KW-1185">Reference proteome</keyword>
<evidence type="ECO:0000313" key="2">
    <source>
        <dbReference type="Proteomes" id="UP000821866"/>
    </source>
</evidence>
<protein>
    <submittedName>
        <fullName evidence="1">Uncharacterized protein</fullName>
    </submittedName>
</protein>
<reference evidence="1" key="1">
    <citation type="journal article" date="2020" name="Cell">
        <title>Large-Scale Comparative Analyses of Tick Genomes Elucidate Their Genetic Diversity and Vector Capacities.</title>
        <authorList>
            <consortium name="Tick Genome and Microbiome Consortium (TIGMIC)"/>
            <person name="Jia N."/>
            <person name="Wang J."/>
            <person name="Shi W."/>
            <person name="Du L."/>
            <person name="Sun Y."/>
            <person name="Zhan W."/>
            <person name="Jiang J.F."/>
            <person name="Wang Q."/>
            <person name="Zhang B."/>
            <person name="Ji P."/>
            <person name="Bell-Sakyi L."/>
            <person name="Cui X.M."/>
            <person name="Yuan T.T."/>
            <person name="Jiang B.G."/>
            <person name="Yang W.F."/>
            <person name="Lam T.T."/>
            <person name="Chang Q.C."/>
            <person name="Ding S.J."/>
            <person name="Wang X.J."/>
            <person name="Zhu J.G."/>
            <person name="Ruan X.D."/>
            <person name="Zhao L."/>
            <person name="Wei J.T."/>
            <person name="Ye R.Z."/>
            <person name="Que T.C."/>
            <person name="Du C.H."/>
            <person name="Zhou Y.H."/>
            <person name="Cheng J.X."/>
            <person name="Dai P.F."/>
            <person name="Guo W.B."/>
            <person name="Han X.H."/>
            <person name="Huang E.J."/>
            <person name="Li L.F."/>
            <person name="Wei W."/>
            <person name="Gao Y.C."/>
            <person name="Liu J.Z."/>
            <person name="Shao H.Z."/>
            <person name="Wang X."/>
            <person name="Wang C.C."/>
            <person name="Yang T.C."/>
            <person name="Huo Q.B."/>
            <person name="Li W."/>
            <person name="Chen H.Y."/>
            <person name="Chen S.E."/>
            <person name="Zhou L.G."/>
            <person name="Ni X.B."/>
            <person name="Tian J.H."/>
            <person name="Sheng Y."/>
            <person name="Liu T."/>
            <person name="Pan Y.S."/>
            <person name="Xia L.Y."/>
            <person name="Li J."/>
            <person name="Zhao F."/>
            <person name="Cao W.C."/>
        </authorList>
    </citation>
    <scope>NUCLEOTIDE SEQUENCE</scope>
    <source>
        <strain evidence="1">Rmic-2018</strain>
    </source>
</reference>
<proteinExistence type="predicted"/>
<sequence length="174" mass="19046">MAGYTYLQRSANPLRLIQSQVEPGSSEEHRTRSKDDELLRAPWCSADLATYSTARLAREAVAVYKTGGARARGRVGSVAANLKGKGNASGTRWTTQLARPSSKVNLARCRRGEVFLRGAALNHNNARLRTSRKEPRTSCPAIVATALAANHIRLWQWEAAMCSSAPEVQDQILD</sequence>
<gene>
    <name evidence="1" type="ORF">HPB51_022194</name>
</gene>